<dbReference type="GeneID" id="80910158"/>
<dbReference type="PANTHER" id="PTHR34853:SF1">
    <property type="entry name" value="LIPASE 5"/>
    <property type="match status" value="1"/>
</dbReference>
<organism evidence="2 3">
    <name type="scientific">Didymosphaeria variabile</name>
    <dbReference type="NCBI Taxonomy" id="1932322"/>
    <lineage>
        <taxon>Eukaryota</taxon>
        <taxon>Fungi</taxon>
        <taxon>Dikarya</taxon>
        <taxon>Ascomycota</taxon>
        <taxon>Pezizomycotina</taxon>
        <taxon>Dothideomycetes</taxon>
        <taxon>Pleosporomycetidae</taxon>
        <taxon>Pleosporales</taxon>
        <taxon>Massarineae</taxon>
        <taxon>Didymosphaeriaceae</taxon>
        <taxon>Didymosphaeria</taxon>
    </lineage>
</organism>
<feature type="chain" id="PRO_5040741704" description="Alpha/beta-hydrolase" evidence="1">
    <location>
        <begin position="18"/>
        <end position="354"/>
    </location>
</feature>
<dbReference type="Gene3D" id="3.40.50.1820">
    <property type="entry name" value="alpha/beta hydrolase"/>
    <property type="match status" value="1"/>
</dbReference>
<feature type="signal peptide" evidence="1">
    <location>
        <begin position="1"/>
        <end position="17"/>
    </location>
</feature>
<dbReference type="PANTHER" id="PTHR34853">
    <property type="match status" value="1"/>
</dbReference>
<comment type="caution">
    <text evidence="2">The sequence shown here is derived from an EMBL/GenBank/DDBJ whole genome shotgun (WGS) entry which is preliminary data.</text>
</comment>
<sequence>MRSQLFLSTLLFSTVTGSQVANLNIPADVAAEYGCNATCYRTFSAILYIDAMEYGALYDEEFYATANNFSASAPGDILKFQPIVPDELSGSVPKGTTAYRFQYTSVDLFGNTVPVTGFIAFPYANRTNGQLFRTVAWAHGTSGVFRGCAPSVIPSLYEYGSWSYLIERGYAVVATDYAGLGNDQAGHPYVALSAHANDVFYSVVAVRKLFGASLSTEWMSVGHSQGGGTVWSLAESSLPRNNNSSAGRYLGTVAQAPGVFMGSTALVALESTQKSTSDIASSRSVLGEVGFAVIGFQNIYPNETFSWMDHTFRERLKLAKKAQACYTSMESLTTDLDINQVFNLSANTTNEQAR</sequence>
<protein>
    <recommendedName>
        <fullName evidence="4">Alpha/beta-hydrolase</fullName>
    </recommendedName>
</protein>
<accession>A0A9W8XHQ8</accession>
<dbReference type="InterPro" id="IPR005152">
    <property type="entry name" value="Lipase_secreted"/>
</dbReference>
<dbReference type="EMBL" id="JAPEUX010000005">
    <property type="protein sequence ID" value="KAJ4351289.1"/>
    <property type="molecule type" value="Genomic_DNA"/>
</dbReference>
<dbReference type="GO" id="GO:0004806">
    <property type="term" value="F:triacylglycerol lipase activity"/>
    <property type="evidence" value="ECO:0007669"/>
    <property type="project" value="InterPro"/>
</dbReference>
<dbReference type="OrthoDB" id="5382058at2759"/>
<keyword evidence="3" id="KW-1185">Reference proteome</keyword>
<reference evidence="2" key="1">
    <citation type="submission" date="2022-10" db="EMBL/GenBank/DDBJ databases">
        <title>Tapping the CABI collections for fungal endophytes: first genome assemblies for Collariella, Neodidymelliopsis, Ascochyta clinopodiicola, Didymella pomorum, Didymosphaeria variabile, Neocosmospora piperis and Neocucurbitaria cava.</title>
        <authorList>
            <person name="Hill R."/>
        </authorList>
    </citation>
    <scope>NUCLEOTIDE SEQUENCE</scope>
    <source>
        <strain evidence="2">IMI 356815</strain>
    </source>
</reference>
<dbReference type="InterPro" id="IPR029058">
    <property type="entry name" value="AB_hydrolase_fold"/>
</dbReference>
<dbReference type="GO" id="GO:0016042">
    <property type="term" value="P:lipid catabolic process"/>
    <property type="evidence" value="ECO:0007669"/>
    <property type="project" value="InterPro"/>
</dbReference>
<dbReference type="RefSeq" id="XP_056069645.1">
    <property type="nucleotide sequence ID" value="XM_056215398.1"/>
</dbReference>
<dbReference type="SUPFAM" id="SSF53474">
    <property type="entry name" value="alpha/beta-Hydrolases"/>
    <property type="match status" value="1"/>
</dbReference>
<keyword evidence="1" id="KW-0732">Signal</keyword>
<evidence type="ECO:0000313" key="3">
    <source>
        <dbReference type="Proteomes" id="UP001140513"/>
    </source>
</evidence>
<evidence type="ECO:0000256" key="1">
    <source>
        <dbReference type="SAM" id="SignalP"/>
    </source>
</evidence>
<evidence type="ECO:0008006" key="4">
    <source>
        <dbReference type="Google" id="ProtNLM"/>
    </source>
</evidence>
<name>A0A9W8XHQ8_9PLEO</name>
<dbReference type="AlphaFoldDB" id="A0A9W8XHQ8"/>
<gene>
    <name evidence="2" type="ORF">N0V89_006628</name>
</gene>
<evidence type="ECO:0000313" key="2">
    <source>
        <dbReference type="EMBL" id="KAJ4351289.1"/>
    </source>
</evidence>
<proteinExistence type="predicted"/>
<dbReference type="Proteomes" id="UP001140513">
    <property type="component" value="Unassembled WGS sequence"/>
</dbReference>